<reference evidence="1" key="1">
    <citation type="submission" date="2022-04" db="EMBL/GenBank/DDBJ databases">
        <title>Genome of the entomopathogenic fungus Entomophthora muscae.</title>
        <authorList>
            <person name="Elya C."/>
            <person name="Lovett B.R."/>
            <person name="Lee E."/>
            <person name="Macias A.M."/>
            <person name="Hajek A.E."/>
            <person name="De Bivort B.L."/>
            <person name="Kasson M.T."/>
            <person name="De Fine Licht H.H."/>
            <person name="Stajich J.E."/>
        </authorList>
    </citation>
    <scope>NUCLEOTIDE SEQUENCE</scope>
    <source>
        <strain evidence="1">Berkeley</strain>
    </source>
</reference>
<keyword evidence="2" id="KW-1185">Reference proteome</keyword>
<accession>A0ACC2T6A5</accession>
<organism evidence="1 2">
    <name type="scientific">Entomophthora muscae</name>
    <dbReference type="NCBI Taxonomy" id="34485"/>
    <lineage>
        <taxon>Eukaryota</taxon>
        <taxon>Fungi</taxon>
        <taxon>Fungi incertae sedis</taxon>
        <taxon>Zoopagomycota</taxon>
        <taxon>Entomophthoromycotina</taxon>
        <taxon>Entomophthoromycetes</taxon>
        <taxon>Entomophthorales</taxon>
        <taxon>Entomophthoraceae</taxon>
        <taxon>Entomophthora</taxon>
    </lineage>
</organism>
<gene>
    <name evidence="1" type="ORF">DSO57_1011113</name>
</gene>
<evidence type="ECO:0000313" key="1">
    <source>
        <dbReference type="EMBL" id="KAJ9070193.1"/>
    </source>
</evidence>
<evidence type="ECO:0000313" key="2">
    <source>
        <dbReference type="Proteomes" id="UP001165960"/>
    </source>
</evidence>
<protein>
    <submittedName>
        <fullName evidence="1">Uncharacterized protein</fullName>
    </submittedName>
</protein>
<proteinExistence type="predicted"/>
<comment type="caution">
    <text evidence="1">The sequence shown here is derived from an EMBL/GenBank/DDBJ whole genome shotgun (WGS) entry which is preliminary data.</text>
</comment>
<dbReference type="EMBL" id="QTSX02003588">
    <property type="protein sequence ID" value="KAJ9070193.1"/>
    <property type="molecule type" value="Genomic_DNA"/>
</dbReference>
<name>A0ACC2T6A5_9FUNG</name>
<sequence length="283" mass="30722">MHIELFAVVLSLCASGLSLPTAECAGCKPANVSAPIKGLATNNLFDIFTSKGEEEAAKPPSVPVQPPVHAEENSVFGMFQSFFNTKNATSPELDAKQKLEEEKSRIPPAPIAPTLDPHIPQAAGKEIDAINSKYRDFIKHLSPEKPEPPKPVNLFDGIGSLAHGLAEAGKVSENISKDIKVASQVQLLELKALNKAKNILQKNPDILINAARLIDTVPESLDFNDPESILKTVQAVQKLNPELSSQVHTVLKDLKLDEQLIPVDYINKITHAIENVTDQFAQP</sequence>
<dbReference type="Proteomes" id="UP001165960">
    <property type="component" value="Unassembled WGS sequence"/>
</dbReference>